<sequence length="722" mass="80594">MKEQKRARGFYSLEIHLYKYSPARFRARASGFKNLTSDGVSLTPLIGPKACPAAVFLQEWSLTGPKDAMQKPKIPFTPTWGTSAQLLFLDSDNPFAVRDLHTSSRASMPVCTRARGRGGESSRSSSPSSTPSSPLSPALSITSLGPTHGSPLAHSASSAAKTSQLGEQRPQTINERLQREALGGAVEAQGDSDKNPVEQAREEGRVSEANSTISKPLASPMTPTPAPTQPSHRVKRKQCESDNHDNREALRKKKPRLLNAADADSQCQQVVELLVRACHLVRDPDTASILTSLSDPSIDGSQEASLIKKRTSHEELKGRLAGLHKEELQAEGVLAQEREAYGRACQRVDRFQQDNLPSAHGFDIDENDEIRSVLRSYFEKVNLARQEAERCGNLLTKDKEEAKSRMEAAARSYNKAKERHCIEKHHFQILSGSIRVTEAFEQMKAQTEALEQALKALRQAQRGQSNPCDASQQQNLSTERLANSMPVDFVLERVVPETATTRTEEWLRGNPTQSSNDISPREIIDIFGNILPLTSDANAQQGASEANLQHASLWGEEAEHAGAEIQKLKADLLRQREEAEQERERVKRRELEANLPRLQEEAEQERVKRKELEANLQREREKVESLMRSFKPDFEFTEALKELTQDFDSQKERSSSGQVAGLHLLNPVYQPHLFNLDQGQNGIPTVIPQSTVEHSYASGSREWNCWSPWGDAGFLEPRLRNY</sequence>
<dbReference type="EMBL" id="JAKWBI020000233">
    <property type="protein sequence ID" value="KAJ2898371.1"/>
    <property type="molecule type" value="Genomic_DNA"/>
</dbReference>
<keyword evidence="1" id="KW-0175">Coiled coil</keyword>
<feature type="compositionally biased region" description="Polar residues" evidence="2">
    <location>
        <begin position="155"/>
        <end position="170"/>
    </location>
</feature>
<evidence type="ECO:0000313" key="3">
    <source>
        <dbReference type="EMBL" id="KAJ2898371.1"/>
    </source>
</evidence>
<feature type="region of interest" description="Disordered" evidence="2">
    <location>
        <begin position="107"/>
        <end position="170"/>
    </location>
</feature>
<name>A0AAD5RND0_9PEZI</name>
<feature type="coiled-coil region" evidence="1">
    <location>
        <begin position="399"/>
        <end position="463"/>
    </location>
</feature>
<evidence type="ECO:0000256" key="2">
    <source>
        <dbReference type="SAM" id="MobiDB-lite"/>
    </source>
</evidence>
<feature type="compositionally biased region" description="Low complexity" evidence="2">
    <location>
        <begin position="121"/>
        <end position="144"/>
    </location>
</feature>
<gene>
    <name evidence="3" type="ORF">MKZ38_003962</name>
</gene>
<accession>A0AAD5RND0</accession>
<evidence type="ECO:0000313" key="4">
    <source>
        <dbReference type="Proteomes" id="UP001201980"/>
    </source>
</evidence>
<protein>
    <submittedName>
        <fullName evidence="3">Uncharacterized protein</fullName>
    </submittedName>
</protein>
<feature type="coiled-coil region" evidence="1">
    <location>
        <begin position="558"/>
        <end position="629"/>
    </location>
</feature>
<feature type="region of interest" description="Disordered" evidence="2">
    <location>
        <begin position="184"/>
        <end position="262"/>
    </location>
</feature>
<feature type="compositionally biased region" description="Basic and acidic residues" evidence="2">
    <location>
        <begin position="191"/>
        <end position="206"/>
    </location>
</feature>
<proteinExistence type="predicted"/>
<organism evidence="3 4">
    <name type="scientific">Zalerion maritima</name>
    <dbReference type="NCBI Taxonomy" id="339359"/>
    <lineage>
        <taxon>Eukaryota</taxon>
        <taxon>Fungi</taxon>
        <taxon>Dikarya</taxon>
        <taxon>Ascomycota</taxon>
        <taxon>Pezizomycotina</taxon>
        <taxon>Sordariomycetes</taxon>
        <taxon>Lulworthiomycetidae</taxon>
        <taxon>Lulworthiales</taxon>
        <taxon>Lulworthiaceae</taxon>
        <taxon>Zalerion</taxon>
    </lineage>
</organism>
<feature type="compositionally biased region" description="Basic and acidic residues" evidence="2">
    <location>
        <begin position="237"/>
        <end position="249"/>
    </location>
</feature>
<keyword evidence="4" id="KW-1185">Reference proteome</keyword>
<dbReference type="AlphaFoldDB" id="A0AAD5RND0"/>
<dbReference type="Proteomes" id="UP001201980">
    <property type="component" value="Unassembled WGS sequence"/>
</dbReference>
<evidence type="ECO:0000256" key="1">
    <source>
        <dbReference type="SAM" id="Coils"/>
    </source>
</evidence>
<reference evidence="3" key="1">
    <citation type="submission" date="2022-07" db="EMBL/GenBank/DDBJ databases">
        <title>Draft genome sequence of Zalerion maritima ATCC 34329, a (micro)plastics degrading marine fungus.</title>
        <authorList>
            <person name="Paco A."/>
            <person name="Goncalves M.F.M."/>
            <person name="Rocha-Santos T.A.P."/>
            <person name="Alves A."/>
        </authorList>
    </citation>
    <scope>NUCLEOTIDE SEQUENCE</scope>
    <source>
        <strain evidence="3">ATCC 34329</strain>
    </source>
</reference>
<comment type="caution">
    <text evidence="3">The sequence shown here is derived from an EMBL/GenBank/DDBJ whole genome shotgun (WGS) entry which is preliminary data.</text>
</comment>